<dbReference type="EMBL" id="JACHXW010000017">
    <property type="protein sequence ID" value="MBB3154644.1"/>
    <property type="molecule type" value="Genomic_DNA"/>
</dbReference>
<dbReference type="InterPro" id="IPR003329">
    <property type="entry name" value="Cytidylyl_trans"/>
</dbReference>
<name>A0A7W5GBS5_9BACL</name>
<dbReference type="InterPro" id="IPR050793">
    <property type="entry name" value="CMP-NeuNAc_synthase"/>
</dbReference>
<protein>
    <submittedName>
        <fullName evidence="1">N-acylneuraminate cytidylyltransferase</fullName>
        <ecNumber evidence="1">2.7.7.43</ecNumber>
    </submittedName>
</protein>
<dbReference type="InterPro" id="IPR029044">
    <property type="entry name" value="Nucleotide-diphossugar_trans"/>
</dbReference>
<dbReference type="AlphaFoldDB" id="A0A7W5GBS5"/>
<sequence>MINEKKVLAIIPARGGSKGVPGKNIHNLAGKPLIAWTIEEANKSVYIDLVIVSSDDEAIIQAAVEYGGNVPFIRPASLAQDDTSGISPILHAIEQIPGYDYVVLLQPTSPLRNYNDIDSCIELFVASAATAAVSVTEQEKSPYWMFQLNEENRMKPVMGEAIAVPRQDLPKVYSLNGAVYVSSVEQLKETESFLTEETVAYVMPHERSIDIDTLTDFRLCEILIESSASKTIANR</sequence>
<reference evidence="1 2" key="1">
    <citation type="submission" date="2020-08" db="EMBL/GenBank/DDBJ databases">
        <title>Genomic Encyclopedia of Type Strains, Phase III (KMG-III): the genomes of soil and plant-associated and newly described type strains.</title>
        <authorList>
            <person name="Whitman W."/>
        </authorList>
    </citation>
    <scope>NUCLEOTIDE SEQUENCE [LARGE SCALE GENOMIC DNA]</scope>
    <source>
        <strain evidence="1 2">CECT 8234</strain>
    </source>
</reference>
<comment type="caution">
    <text evidence="1">The sequence shown here is derived from an EMBL/GenBank/DDBJ whole genome shotgun (WGS) entry which is preliminary data.</text>
</comment>
<gene>
    <name evidence="1" type="ORF">FHS16_004726</name>
</gene>
<dbReference type="PANTHER" id="PTHR21485:SF6">
    <property type="entry name" value="N-ACYLNEURAMINATE CYTIDYLYLTRANSFERASE-RELATED"/>
    <property type="match status" value="1"/>
</dbReference>
<dbReference type="SUPFAM" id="SSF53448">
    <property type="entry name" value="Nucleotide-diphospho-sugar transferases"/>
    <property type="match status" value="1"/>
</dbReference>
<proteinExistence type="predicted"/>
<dbReference type="Proteomes" id="UP000518605">
    <property type="component" value="Unassembled WGS sequence"/>
</dbReference>
<dbReference type="EC" id="2.7.7.43" evidence="1"/>
<keyword evidence="1" id="KW-0808">Transferase</keyword>
<accession>A0A7W5GBS5</accession>
<dbReference type="Gene3D" id="3.90.550.10">
    <property type="entry name" value="Spore Coat Polysaccharide Biosynthesis Protein SpsA, Chain A"/>
    <property type="match status" value="1"/>
</dbReference>
<evidence type="ECO:0000313" key="2">
    <source>
        <dbReference type="Proteomes" id="UP000518605"/>
    </source>
</evidence>
<evidence type="ECO:0000313" key="1">
    <source>
        <dbReference type="EMBL" id="MBB3154644.1"/>
    </source>
</evidence>
<dbReference type="GO" id="GO:0008781">
    <property type="term" value="F:N-acylneuraminate cytidylyltransferase activity"/>
    <property type="evidence" value="ECO:0007669"/>
    <property type="project" value="UniProtKB-EC"/>
</dbReference>
<keyword evidence="1" id="KW-0548">Nucleotidyltransferase</keyword>
<keyword evidence="2" id="KW-1185">Reference proteome</keyword>
<organism evidence="1 2">
    <name type="scientific">Paenibacillus endophyticus</name>
    <dbReference type="NCBI Taxonomy" id="1294268"/>
    <lineage>
        <taxon>Bacteria</taxon>
        <taxon>Bacillati</taxon>
        <taxon>Bacillota</taxon>
        <taxon>Bacilli</taxon>
        <taxon>Bacillales</taxon>
        <taxon>Paenibacillaceae</taxon>
        <taxon>Paenibacillus</taxon>
    </lineage>
</organism>
<dbReference type="RefSeq" id="WP_183568434.1">
    <property type="nucleotide sequence ID" value="NZ_CBCSLB010000017.1"/>
</dbReference>
<dbReference type="CDD" id="cd02513">
    <property type="entry name" value="CMP-NeuAc_Synthase"/>
    <property type="match status" value="1"/>
</dbReference>
<dbReference type="PANTHER" id="PTHR21485">
    <property type="entry name" value="HAD SUPERFAMILY MEMBERS CMAS AND KDSC"/>
    <property type="match status" value="1"/>
</dbReference>
<dbReference type="Pfam" id="PF02348">
    <property type="entry name" value="CTP_transf_3"/>
    <property type="match status" value="1"/>
</dbReference>